<dbReference type="InterPro" id="IPR019734">
    <property type="entry name" value="TPR_rpt"/>
</dbReference>
<dbReference type="GO" id="GO:0005525">
    <property type="term" value="F:GTP binding"/>
    <property type="evidence" value="ECO:0007669"/>
    <property type="project" value="InterPro"/>
</dbReference>
<evidence type="ECO:0000313" key="5">
    <source>
        <dbReference type="Proteomes" id="UP000018896"/>
    </source>
</evidence>
<evidence type="ECO:0000256" key="2">
    <source>
        <dbReference type="SAM" id="Coils"/>
    </source>
</evidence>
<dbReference type="PANTHER" id="PTHR43681">
    <property type="entry name" value="TRANSMEMBRANE GTPASE FZO"/>
    <property type="match status" value="1"/>
</dbReference>
<dbReference type="Proteomes" id="UP000018896">
    <property type="component" value="Unassembled WGS sequence"/>
</dbReference>
<dbReference type="InterPro" id="IPR027417">
    <property type="entry name" value="P-loop_NTPase"/>
</dbReference>
<proteinExistence type="predicted"/>
<dbReference type="OrthoDB" id="2953146at2"/>
<feature type="coiled-coil region" evidence="2">
    <location>
        <begin position="616"/>
        <end position="673"/>
    </location>
</feature>
<dbReference type="GO" id="GO:0003924">
    <property type="term" value="F:GTPase activity"/>
    <property type="evidence" value="ECO:0007669"/>
    <property type="project" value="InterPro"/>
</dbReference>
<keyword evidence="1" id="KW-0802">TPR repeat</keyword>
<keyword evidence="5" id="KW-1185">Reference proteome</keyword>
<dbReference type="InterPro" id="IPR011990">
    <property type="entry name" value="TPR-like_helical_dom_sf"/>
</dbReference>
<dbReference type="Gene3D" id="3.40.50.300">
    <property type="entry name" value="P-loop containing nucleotide triphosphate hydrolases"/>
    <property type="match status" value="1"/>
</dbReference>
<keyword evidence="2" id="KW-0175">Coiled coil</keyword>
<dbReference type="STRING" id="1236973.JCM9157_1908"/>
<evidence type="ECO:0000256" key="1">
    <source>
        <dbReference type="PROSITE-ProRule" id="PRU00339"/>
    </source>
</evidence>
<dbReference type="PANTHER" id="PTHR43681:SF1">
    <property type="entry name" value="SARCALUMENIN"/>
    <property type="match status" value="1"/>
</dbReference>
<protein>
    <recommendedName>
        <fullName evidence="3">Tr-type G domain-containing protein</fullName>
    </recommendedName>
</protein>
<reference evidence="4 5" key="1">
    <citation type="journal article" date="2014" name="Genome Announc.">
        <title>Draft Genome Sequences of Three Alkaliphilic Bacillus Strains, Bacillus wakoensis JCM 9140T, Bacillus akibai JCM 9157T, and Bacillus hemicellulosilyticus JCM 9152T.</title>
        <authorList>
            <person name="Yuki M."/>
            <person name="Oshima K."/>
            <person name="Suda W."/>
            <person name="Oshida Y."/>
            <person name="Kitamura K."/>
            <person name="Iida T."/>
            <person name="Hattori M."/>
            <person name="Ohkuma M."/>
        </authorList>
    </citation>
    <scope>NUCLEOTIDE SEQUENCE [LARGE SCALE GENOMIC DNA]</scope>
    <source>
        <strain evidence="4 5">JCM 9157</strain>
    </source>
</reference>
<dbReference type="eggNOG" id="COG0457">
    <property type="taxonomic scope" value="Bacteria"/>
</dbReference>
<dbReference type="EMBL" id="BAUV01000011">
    <property type="protein sequence ID" value="GAE34828.1"/>
    <property type="molecule type" value="Genomic_DNA"/>
</dbReference>
<sequence length="906" mass="105889">MTLENKLIQKTYYKQFIENQEKKEGAILKLANSALEELKNELPDLSQIRFSQGELYYQLKDYEAAIFKWENIHNDLKPWAQKNMADAYYELNMLAEAEELYQSVESDHLTLNTEVLLQLFSLYMDMEQLEQSANIIKRTVDLNPDYPNVTTIARSFFEEYKDYSSLIELTVNETLRTESIEWFQTLHEYVKQKMTKTTSPDYFLPILQKLADVDQVRFEQMVLAFWNSYQNGPFYFEWLKQFNELFKSTEVYQSNLWIDLSKKYEQSYFSLIDGSFYINEIRDVVPNLLENWLKISHQPEATAAAVLAWEETFPESFIEAVVDHAIKVKSDLSAESNLMQHSLQLFEAICKWANEHDVEVSNYLNWSVEQLLDGDSHNLLIAGSSGNGKTAFINSLFGETILESSYSTIVFQNQQELEIRKITESQIATDVTLEEFKEITTIRRQPHLVDVRLPSPFLKQNNVAIIHTPIYNGDSEGKESHMLHLADCLLYVLNANTPFTDEERQVLLNISQHAPSLPIHFILNKIDVLNEQEAKRVIEDTSARVQSVFPNAKVLAYSSLVNKHQYKLVEMIKEALPKQRKSTNAKLLHFIRKTITYLLKKRVDLENELIDSVHWNEEAVLKLNGAIHQLEDLEKEKVAVIKNAYQKIKVDTKNQLKAAVPELLRECANLVDETSDFKKLHLELNKEMNKKIQQYIQSNLLPAFSDSIQQWLEKSNVEFIQTQSYLKEMCEGFNAYYREERFKFNCDFRVLDDWYRDIDRMTNGVYLDDINVLLRLTPSQLLLKSSGKFFGVFPTNKTLLANLYKKFIENENYEQVTDTITNQFMMQFDMFEKGLQRDISLSFRSPFTAINEAIREAELEIVTTKESLKKLRANPEIYIDPLTLFKLKLRQQELMIETKQTPQLLV</sequence>
<dbReference type="Pfam" id="PF00009">
    <property type="entry name" value="GTP_EFTU"/>
    <property type="match status" value="1"/>
</dbReference>
<accession>W4QT67</accession>
<feature type="domain" description="Tr-type G" evidence="3">
    <location>
        <begin position="377"/>
        <end position="577"/>
    </location>
</feature>
<evidence type="ECO:0000313" key="4">
    <source>
        <dbReference type="EMBL" id="GAE34828.1"/>
    </source>
</evidence>
<dbReference type="PROSITE" id="PS50005">
    <property type="entry name" value="TPR"/>
    <property type="match status" value="1"/>
</dbReference>
<dbReference type="InterPro" id="IPR051943">
    <property type="entry name" value="TRAFAC_Dynamin-like_GTPase"/>
</dbReference>
<comment type="caution">
    <text evidence="4">The sequence shown here is derived from an EMBL/GenBank/DDBJ whole genome shotgun (WGS) entry which is preliminary data.</text>
</comment>
<name>W4QT67_HALA3</name>
<dbReference type="SUPFAM" id="SSF52540">
    <property type="entry name" value="P-loop containing nucleoside triphosphate hydrolases"/>
    <property type="match status" value="1"/>
</dbReference>
<organism evidence="4 5">
    <name type="scientific">Halalkalibacter akibai (strain ATCC 43226 / DSM 21942 / CIP 109018 / JCM 9157 / 1139)</name>
    <name type="common">Bacillus akibai</name>
    <dbReference type="NCBI Taxonomy" id="1236973"/>
    <lineage>
        <taxon>Bacteria</taxon>
        <taxon>Bacillati</taxon>
        <taxon>Bacillota</taxon>
        <taxon>Bacilli</taxon>
        <taxon>Bacillales</taxon>
        <taxon>Bacillaceae</taxon>
        <taxon>Halalkalibacter</taxon>
    </lineage>
</organism>
<evidence type="ECO:0000259" key="3">
    <source>
        <dbReference type="Pfam" id="PF00009"/>
    </source>
</evidence>
<dbReference type="SUPFAM" id="SSF48452">
    <property type="entry name" value="TPR-like"/>
    <property type="match status" value="1"/>
</dbReference>
<gene>
    <name evidence="4" type="ORF">JCM9157_1908</name>
</gene>
<feature type="repeat" description="TPR" evidence="1">
    <location>
        <begin position="113"/>
        <end position="146"/>
    </location>
</feature>
<dbReference type="InterPro" id="IPR000795">
    <property type="entry name" value="T_Tr_GTP-bd_dom"/>
</dbReference>
<dbReference type="Gene3D" id="1.25.40.10">
    <property type="entry name" value="Tetratricopeptide repeat domain"/>
    <property type="match status" value="1"/>
</dbReference>
<dbReference type="AlphaFoldDB" id="W4QT67"/>